<comment type="caution">
    <text evidence="4">The sequence shown here is derived from an EMBL/GenBank/DDBJ whole genome shotgun (WGS) entry which is preliminary data.</text>
</comment>
<dbReference type="PANTHER" id="PTHR20857">
    <property type="entry name" value="THIAMINE-PHOSPHATE PYROPHOSPHORYLASE"/>
    <property type="match status" value="1"/>
</dbReference>
<dbReference type="InterPro" id="IPR013785">
    <property type="entry name" value="Aldolase_TIM"/>
</dbReference>
<protein>
    <submittedName>
        <fullName evidence="4">Thiamine phosphate synthase</fullName>
    </submittedName>
</protein>
<keyword evidence="5" id="KW-1185">Reference proteome</keyword>
<dbReference type="PANTHER" id="PTHR20857:SF15">
    <property type="entry name" value="THIAMINE-PHOSPHATE SYNTHASE"/>
    <property type="match status" value="1"/>
</dbReference>
<dbReference type="GO" id="GO:0005737">
    <property type="term" value="C:cytoplasm"/>
    <property type="evidence" value="ECO:0007669"/>
    <property type="project" value="TreeGrafter"/>
</dbReference>
<accession>A0AAP4BET4</accession>
<reference evidence="4 5" key="1">
    <citation type="submission" date="2023-05" db="EMBL/GenBank/DDBJ databases">
        <title>[ruminococcus] sp. nov., isolated from a pig farm feces dump.</title>
        <authorList>
            <person name="Chang Y.-H."/>
        </authorList>
    </citation>
    <scope>NUCLEOTIDE SEQUENCE [LARGE SCALE GENOMIC DNA]</scope>
    <source>
        <strain evidence="4 5">YH-rum2234</strain>
    </source>
</reference>
<dbReference type="Proteomes" id="UP001300383">
    <property type="component" value="Unassembled WGS sequence"/>
</dbReference>
<name>A0AAP4BET4_9FIRM</name>
<feature type="domain" description="Thiamine phosphate synthase/TenI" evidence="3">
    <location>
        <begin position="9"/>
        <end position="183"/>
    </location>
</feature>
<comment type="pathway">
    <text evidence="1">Cofactor biosynthesis; thiamine diphosphate biosynthesis.</text>
</comment>
<evidence type="ECO:0000256" key="2">
    <source>
        <dbReference type="ARBA" id="ARBA00022977"/>
    </source>
</evidence>
<evidence type="ECO:0000259" key="3">
    <source>
        <dbReference type="Pfam" id="PF02581"/>
    </source>
</evidence>
<dbReference type="InterPro" id="IPR022998">
    <property type="entry name" value="ThiamineP_synth_TenI"/>
</dbReference>
<dbReference type="Pfam" id="PF02581">
    <property type="entry name" value="TMP-TENI"/>
    <property type="match status" value="1"/>
</dbReference>
<dbReference type="InterPro" id="IPR036206">
    <property type="entry name" value="ThiamineP_synth_sf"/>
</dbReference>
<proteinExistence type="predicted"/>
<evidence type="ECO:0000313" key="5">
    <source>
        <dbReference type="Proteomes" id="UP001300383"/>
    </source>
</evidence>
<evidence type="ECO:0000256" key="1">
    <source>
        <dbReference type="ARBA" id="ARBA00004948"/>
    </source>
</evidence>
<organism evidence="4 5">
    <name type="scientific">Fusibacillus kribbianus</name>
    <dbReference type="NCBI Taxonomy" id="3044208"/>
    <lineage>
        <taxon>Bacteria</taxon>
        <taxon>Bacillati</taxon>
        <taxon>Bacillota</taxon>
        <taxon>Clostridia</taxon>
        <taxon>Lachnospirales</taxon>
        <taxon>Lachnospiraceae</taxon>
        <taxon>Fusibacillus</taxon>
    </lineage>
</organism>
<gene>
    <name evidence="4" type="ORF">QJ036_13535</name>
</gene>
<evidence type="ECO:0000313" key="4">
    <source>
        <dbReference type="EMBL" id="MDI9243469.1"/>
    </source>
</evidence>
<keyword evidence="2" id="KW-0784">Thiamine biosynthesis</keyword>
<dbReference type="AlphaFoldDB" id="A0AAP4BET4"/>
<dbReference type="GO" id="GO:0009228">
    <property type="term" value="P:thiamine biosynthetic process"/>
    <property type="evidence" value="ECO:0007669"/>
    <property type="project" value="UniProtKB-KW"/>
</dbReference>
<sequence length="201" mass="21970">MSDYGKYIVITNRALCRGDYLAQLLRVTELRPRALVLREKDLDAKAYGRLAKEVLEICRRNEVPCFLHTHTKAAKELGCRRIHLSLPTLREQAGSLSGFSEISVSCHSMDDVREAAEAGATQVVLGNIFETDCKKGLPGKGLEFLKEVCALSPVPVYAIGGISPRNMEEVLAAGAAGGCMMSGFMKMEFARQTSFQEPISG</sequence>
<dbReference type="Gene3D" id="3.20.20.70">
    <property type="entry name" value="Aldolase class I"/>
    <property type="match status" value="1"/>
</dbReference>
<dbReference type="EMBL" id="JASGBQ010000035">
    <property type="protein sequence ID" value="MDI9243469.1"/>
    <property type="molecule type" value="Genomic_DNA"/>
</dbReference>
<dbReference type="CDD" id="cd00564">
    <property type="entry name" value="TMP_TenI"/>
    <property type="match status" value="1"/>
</dbReference>
<dbReference type="GO" id="GO:0004789">
    <property type="term" value="F:thiamine-phosphate diphosphorylase activity"/>
    <property type="evidence" value="ECO:0007669"/>
    <property type="project" value="TreeGrafter"/>
</dbReference>
<dbReference type="SUPFAM" id="SSF51391">
    <property type="entry name" value="Thiamin phosphate synthase"/>
    <property type="match status" value="1"/>
</dbReference>